<feature type="transmembrane region" description="Helical" evidence="2">
    <location>
        <begin position="6"/>
        <end position="24"/>
    </location>
</feature>
<proteinExistence type="predicted"/>
<name>A0A6C0LUJ5_9ZZZZ</name>
<feature type="transmembrane region" description="Helical" evidence="2">
    <location>
        <begin position="93"/>
        <end position="117"/>
    </location>
</feature>
<reference evidence="3" key="1">
    <citation type="journal article" date="2020" name="Nature">
        <title>Giant virus diversity and host interactions through global metagenomics.</title>
        <authorList>
            <person name="Schulz F."/>
            <person name="Roux S."/>
            <person name="Paez-Espino D."/>
            <person name="Jungbluth S."/>
            <person name="Walsh D.A."/>
            <person name="Denef V.J."/>
            <person name="McMahon K.D."/>
            <person name="Konstantinidis K.T."/>
            <person name="Eloe-Fadrosh E.A."/>
            <person name="Kyrpides N.C."/>
            <person name="Woyke T."/>
        </authorList>
    </citation>
    <scope>NUCLEOTIDE SEQUENCE</scope>
    <source>
        <strain evidence="3">GVMAG-S-1016713-123</strain>
    </source>
</reference>
<sequence length="298" mass="33707">MGSSGSAGLGLVLFAISTTFYFIFKMIFGKDTFAKDADGNIIKDENGNSRIISSAYDMKKRLFSMYFVVVIIGQLFVNLSMFKSMCNTSIASIAFPGIMYTIIPWVVIFGVIQVMFIMMPGWKAPFSNTIGYLVAKIAGLRTTIRHILKPLDLEDDTQLEGEQLKSFQTLREIYKDDSVLINEITPSNFDNFWKIMQKSQLIKTDQEMRDIPGTGGKLDTDVLRGKLQWFVGLKDDVSEFVWLMLTGSLVSSIVFNSMTKYKCTYSPEQIEAQDKKYKDSQEAKEPDPGDKQVYTSDE</sequence>
<evidence type="ECO:0000256" key="2">
    <source>
        <dbReference type="SAM" id="Phobius"/>
    </source>
</evidence>
<protein>
    <submittedName>
        <fullName evidence="3">Uncharacterized protein</fullName>
    </submittedName>
</protein>
<keyword evidence="2" id="KW-1133">Transmembrane helix</keyword>
<keyword evidence="2" id="KW-0812">Transmembrane</keyword>
<keyword evidence="2" id="KW-0472">Membrane</keyword>
<organism evidence="3">
    <name type="scientific">viral metagenome</name>
    <dbReference type="NCBI Taxonomy" id="1070528"/>
    <lineage>
        <taxon>unclassified sequences</taxon>
        <taxon>metagenomes</taxon>
        <taxon>organismal metagenomes</taxon>
    </lineage>
</organism>
<evidence type="ECO:0000256" key="1">
    <source>
        <dbReference type="SAM" id="MobiDB-lite"/>
    </source>
</evidence>
<dbReference type="EMBL" id="MN740567">
    <property type="protein sequence ID" value="QHU34093.1"/>
    <property type="molecule type" value="Genomic_DNA"/>
</dbReference>
<feature type="region of interest" description="Disordered" evidence="1">
    <location>
        <begin position="272"/>
        <end position="298"/>
    </location>
</feature>
<evidence type="ECO:0000313" key="3">
    <source>
        <dbReference type="EMBL" id="QHU34093.1"/>
    </source>
</evidence>
<dbReference type="AlphaFoldDB" id="A0A6C0LUJ5"/>
<feature type="transmembrane region" description="Helical" evidence="2">
    <location>
        <begin position="62"/>
        <end position="81"/>
    </location>
</feature>
<feature type="compositionally biased region" description="Basic and acidic residues" evidence="1">
    <location>
        <begin position="272"/>
        <end position="290"/>
    </location>
</feature>
<accession>A0A6C0LUJ5</accession>